<feature type="transmembrane region" description="Helical" evidence="1">
    <location>
        <begin position="49"/>
        <end position="68"/>
    </location>
</feature>
<keyword evidence="1" id="KW-1133">Transmembrane helix</keyword>
<keyword evidence="1" id="KW-0812">Transmembrane</keyword>
<evidence type="ECO:0000256" key="1">
    <source>
        <dbReference type="SAM" id="Phobius"/>
    </source>
</evidence>
<dbReference type="Proteomes" id="UP001305652">
    <property type="component" value="Chromosome"/>
</dbReference>
<feature type="transmembrane region" description="Helical" evidence="1">
    <location>
        <begin position="12"/>
        <end position="37"/>
    </location>
</feature>
<sequence length="175" mass="19647">MKTDSNERPSRARGAVLGLLLAITWIVLILLLVERIFFPHQGGGIQNPVINWLYIGPMVFLVCAGNYLMYQRKVGGTEAARGAAELKILFFGVLLWFPVTLALFLMQWGGHGQLGSMVGLLTMLIMLAIYTLWERRQYGDILLKAQSRTIHVKVAETRDHYLSPVFLSHTGVVLH</sequence>
<dbReference type="EMBL" id="CP137642">
    <property type="protein sequence ID" value="WOX58388.1"/>
    <property type="molecule type" value="Genomic_DNA"/>
</dbReference>
<evidence type="ECO:0008006" key="4">
    <source>
        <dbReference type="Google" id="ProtNLM"/>
    </source>
</evidence>
<organism evidence="2 3">
    <name type="scientific">Methanoculleus receptaculi</name>
    <dbReference type="NCBI Taxonomy" id="394967"/>
    <lineage>
        <taxon>Archaea</taxon>
        <taxon>Methanobacteriati</taxon>
        <taxon>Methanobacteriota</taxon>
        <taxon>Stenosarchaea group</taxon>
        <taxon>Methanomicrobia</taxon>
        <taxon>Methanomicrobiales</taxon>
        <taxon>Methanomicrobiaceae</taxon>
        <taxon>Methanoculleus</taxon>
    </lineage>
</organism>
<name>A0AAX4FWQ5_9EURY</name>
<dbReference type="GeneID" id="85732269"/>
<dbReference type="RefSeq" id="WP_318622208.1">
    <property type="nucleotide sequence ID" value="NZ_CP137642.1"/>
</dbReference>
<evidence type="ECO:0000313" key="3">
    <source>
        <dbReference type="Proteomes" id="UP001305652"/>
    </source>
</evidence>
<feature type="transmembrane region" description="Helical" evidence="1">
    <location>
        <begin position="114"/>
        <end position="133"/>
    </location>
</feature>
<dbReference type="AlphaFoldDB" id="A0AAX4FWQ5"/>
<keyword evidence="1" id="KW-0472">Membrane</keyword>
<evidence type="ECO:0000313" key="2">
    <source>
        <dbReference type="EMBL" id="WOX58388.1"/>
    </source>
</evidence>
<reference evidence="2 3" key="1">
    <citation type="submission" date="2023-10" db="EMBL/GenBank/DDBJ databases">
        <title>The complete genome sequence of Methanoculleus receptaculi DSM 18860.</title>
        <authorList>
            <person name="Lai S.-J."/>
            <person name="You Y.-T."/>
            <person name="Chen S.-C."/>
        </authorList>
    </citation>
    <scope>NUCLEOTIDE SEQUENCE [LARGE SCALE GENOMIC DNA]</scope>
    <source>
        <strain evidence="2 3">DSM 18860</strain>
    </source>
</reference>
<gene>
    <name evidence="2" type="ORF">R6Y96_03890</name>
</gene>
<feature type="transmembrane region" description="Helical" evidence="1">
    <location>
        <begin position="88"/>
        <end position="108"/>
    </location>
</feature>
<accession>A0AAX4FWQ5</accession>
<protein>
    <recommendedName>
        <fullName evidence="4">Transmembrane protein</fullName>
    </recommendedName>
</protein>
<proteinExistence type="predicted"/>
<dbReference type="KEGG" id="mrc:R6Y96_03890"/>
<keyword evidence="3" id="KW-1185">Reference proteome</keyword>